<proteinExistence type="predicted"/>
<dbReference type="OrthoDB" id="2782586at2759"/>
<dbReference type="EMBL" id="MU151331">
    <property type="protein sequence ID" value="KAF9445016.1"/>
    <property type="molecule type" value="Genomic_DNA"/>
</dbReference>
<evidence type="ECO:0000313" key="2">
    <source>
        <dbReference type="EMBL" id="KAF9445016.1"/>
    </source>
</evidence>
<dbReference type="AlphaFoldDB" id="A0A9P5X7Z7"/>
<evidence type="ECO:0000256" key="1">
    <source>
        <dbReference type="SAM" id="MobiDB-lite"/>
    </source>
</evidence>
<organism evidence="2 3">
    <name type="scientific">Macrolepiota fuliginosa MF-IS2</name>
    <dbReference type="NCBI Taxonomy" id="1400762"/>
    <lineage>
        <taxon>Eukaryota</taxon>
        <taxon>Fungi</taxon>
        <taxon>Dikarya</taxon>
        <taxon>Basidiomycota</taxon>
        <taxon>Agaricomycotina</taxon>
        <taxon>Agaricomycetes</taxon>
        <taxon>Agaricomycetidae</taxon>
        <taxon>Agaricales</taxon>
        <taxon>Agaricineae</taxon>
        <taxon>Agaricaceae</taxon>
        <taxon>Macrolepiota</taxon>
    </lineage>
</organism>
<feature type="compositionally biased region" description="Polar residues" evidence="1">
    <location>
        <begin position="1"/>
        <end position="23"/>
    </location>
</feature>
<feature type="region of interest" description="Disordered" evidence="1">
    <location>
        <begin position="1"/>
        <end position="30"/>
    </location>
</feature>
<reference evidence="2" key="1">
    <citation type="submission" date="2020-11" db="EMBL/GenBank/DDBJ databases">
        <authorList>
            <consortium name="DOE Joint Genome Institute"/>
            <person name="Ahrendt S."/>
            <person name="Riley R."/>
            <person name="Andreopoulos W."/>
            <person name="Labutti K."/>
            <person name="Pangilinan J."/>
            <person name="Ruiz-Duenas F.J."/>
            <person name="Barrasa J.M."/>
            <person name="Sanchez-Garcia M."/>
            <person name="Camarero S."/>
            <person name="Miyauchi S."/>
            <person name="Serrano A."/>
            <person name="Linde D."/>
            <person name="Babiker R."/>
            <person name="Drula E."/>
            <person name="Ayuso-Fernandez I."/>
            <person name="Pacheco R."/>
            <person name="Padilla G."/>
            <person name="Ferreira P."/>
            <person name="Barriuso J."/>
            <person name="Kellner H."/>
            <person name="Castanera R."/>
            <person name="Alfaro M."/>
            <person name="Ramirez L."/>
            <person name="Pisabarro A.G."/>
            <person name="Kuo A."/>
            <person name="Tritt A."/>
            <person name="Lipzen A."/>
            <person name="He G."/>
            <person name="Yan M."/>
            <person name="Ng V."/>
            <person name="Cullen D."/>
            <person name="Martin F."/>
            <person name="Rosso M.-N."/>
            <person name="Henrissat B."/>
            <person name="Hibbett D."/>
            <person name="Martinez A.T."/>
            <person name="Grigoriev I.V."/>
        </authorList>
    </citation>
    <scope>NUCLEOTIDE SEQUENCE</scope>
    <source>
        <strain evidence="2">MF-IS2</strain>
    </source>
</reference>
<keyword evidence="3" id="KW-1185">Reference proteome</keyword>
<gene>
    <name evidence="2" type="ORF">P691DRAFT_297329</name>
</gene>
<dbReference type="Proteomes" id="UP000807342">
    <property type="component" value="Unassembled WGS sequence"/>
</dbReference>
<name>A0A9P5X7Z7_9AGAR</name>
<dbReference type="PROSITE" id="PS51257">
    <property type="entry name" value="PROKAR_LIPOPROTEIN"/>
    <property type="match status" value="1"/>
</dbReference>
<sequence length="84" mass="9073">MPRNSNNTNANGGSQRSSTNSDSGYVPPSTASCYKAYGGQQNSMRSIGLKTYDSEAYDEARQIVDAFKANDRAEWEAANKGKGK</sequence>
<evidence type="ECO:0000313" key="3">
    <source>
        <dbReference type="Proteomes" id="UP000807342"/>
    </source>
</evidence>
<protein>
    <submittedName>
        <fullName evidence="2">Uncharacterized protein</fullName>
    </submittedName>
</protein>
<accession>A0A9P5X7Z7</accession>
<comment type="caution">
    <text evidence="2">The sequence shown here is derived from an EMBL/GenBank/DDBJ whole genome shotgun (WGS) entry which is preliminary data.</text>
</comment>